<dbReference type="AlphaFoldDB" id="A0AAJ5F199"/>
<evidence type="ECO:0000313" key="3">
    <source>
        <dbReference type="EMBL" id="TLK24733.1"/>
    </source>
</evidence>
<evidence type="ECO:0000313" key="4">
    <source>
        <dbReference type="Proteomes" id="UP000308000"/>
    </source>
</evidence>
<evidence type="ECO:0000256" key="1">
    <source>
        <dbReference type="SAM" id="MobiDB-lite"/>
    </source>
</evidence>
<dbReference type="EMBL" id="JACHFV010000012">
    <property type="protein sequence ID" value="MBB5296529.1"/>
    <property type="molecule type" value="Genomic_DNA"/>
</dbReference>
<feature type="region of interest" description="Disordered" evidence="1">
    <location>
        <begin position="1"/>
        <end position="35"/>
    </location>
</feature>
<dbReference type="EMBL" id="VBRC01000010">
    <property type="protein sequence ID" value="TLK24733.1"/>
    <property type="molecule type" value="Genomic_DNA"/>
</dbReference>
<dbReference type="RefSeq" id="WP_129118698.1">
    <property type="nucleotide sequence ID" value="NZ_BSUI01000039.1"/>
</dbReference>
<proteinExistence type="predicted"/>
<accession>A0AAJ5F199</accession>
<sequence length="93" mass="9993">MDLTELQAQIEREGFPPGTRVTTRSEPGGQVFRVTRGDGEHGLEILLTGEASKMYGEGPTVALVLGRLRERAETGLPVAPAPGVYVREVFVGD</sequence>
<protein>
    <submittedName>
        <fullName evidence="3">Uncharacterized protein</fullName>
    </submittedName>
</protein>
<evidence type="ECO:0000313" key="5">
    <source>
        <dbReference type="Proteomes" id="UP000536909"/>
    </source>
</evidence>
<evidence type="ECO:0000313" key="2">
    <source>
        <dbReference type="EMBL" id="MBB5296529.1"/>
    </source>
</evidence>
<name>A0AAJ5F199_9DEIO</name>
<reference evidence="2 5" key="2">
    <citation type="submission" date="2020-08" db="EMBL/GenBank/DDBJ databases">
        <title>Genomic Encyclopedia of Type Strains, Phase IV (KMG-IV): sequencing the most valuable type-strain genomes for metagenomic binning, comparative biology and taxonomic classification.</title>
        <authorList>
            <person name="Goeker M."/>
        </authorList>
    </citation>
    <scope>NUCLEOTIDE SEQUENCE [LARGE SCALE GENOMIC DNA]</scope>
    <source>
        <strain evidence="2 5">DSM 105434</strain>
    </source>
</reference>
<keyword evidence="5" id="KW-1185">Reference proteome</keyword>
<dbReference type="Proteomes" id="UP000536909">
    <property type="component" value="Unassembled WGS sequence"/>
</dbReference>
<reference evidence="3 4" key="1">
    <citation type="submission" date="2019-04" db="EMBL/GenBank/DDBJ databases">
        <title>Deinococcus metalilatus MA1002 mutant No.5.</title>
        <authorList>
            <person name="Park W."/>
            <person name="Park C."/>
        </authorList>
    </citation>
    <scope>NUCLEOTIDE SEQUENCE [LARGE SCALE GENOMIC DNA]</scope>
    <source>
        <strain evidence="3 4">MA1002-m5</strain>
    </source>
</reference>
<gene>
    <name evidence="3" type="ORF">FCS05_14385</name>
    <name evidence="2" type="ORF">HNQ10_003379</name>
</gene>
<dbReference type="Proteomes" id="UP000308000">
    <property type="component" value="Unassembled WGS sequence"/>
</dbReference>
<comment type="caution">
    <text evidence="3">The sequence shown here is derived from an EMBL/GenBank/DDBJ whole genome shotgun (WGS) entry which is preliminary data.</text>
</comment>
<organism evidence="3 4">
    <name type="scientific">Deinococcus metallilatus</name>
    <dbReference type="NCBI Taxonomy" id="1211322"/>
    <lineage>
        <taxon>Bacteria</taxon>
        <taxon>Thermotogati</taxon>
        <taxon>Deinococcota</taxon>
        <taxon>Deinococci</taxon>
        <taxon>Deinococcales</taxon>
        <taxon>Deinococcaceae</taxon>
        <taxon>Deinococcus</taxon>
    </lineage>
</organism>